<dbReference type="Pfam" id="PF04082">
    <property type="entry name" value="Fungal_trans"/>
    <property type="match status" value="1"/>
</dbReference>
<dbReference type="GO" id="GO:0006351">
    <property type="term" value="P:DNA-templated transcription"/>
    <property type="evidence" value="ECO:0007669"/>
    <property type="project" value="InterPro"/>
</dbReference>
<reference evidence="3" key="1">
    <citation type="submission" date="2021-12" db="EMBL/GenBank/DDBJ databases">
        <authorList>
            <person name="Zaccaron A."/>
            <person name="Stergiopoulos I."/>
        </authorList>
    </citation>
    <scope>NUCLEOTIDE SEQUENCE</scope>
    <source>
        <strain evidence="3">Race5_Kim</strain>
    </source>
</reference>
<dbReference type="OrthoDB" id="3648608at2759"/>
<dbReference type="GO" id="GO:0008270">
    <property type="term" value="F:zinc ion binding"/>
    <property type="evidence" value="ECO:0007669"/>
    <property type="project" value="InterPro"/>
</dbReference>
<accession>A0A9Q8PB58</accession>
<dbReference type="KEGG" id="ffu:CLAFUR5_07433"/>
<name>A0A9Q8PB58_PASFU</name>
<organism evidence="3 4">
    <name type="scientific">Passalora fulva</name>
    <name type="common">Tomato leaf mold</name>
    <name type="synonym">Cladosporium fulvum</name>
    <dbReference type="NCBI Taxonomy" id="5499"/>
    <lineage>
        <taxon>Eukaryota</taxon>
        <taxon>Fungi</taxon>
        <taxon>Dikarya</taxon>
        <taxon>Ascomycota</taxon>
        <taxon>Pezizomycotina</taxon>
        <taxon>Dothideomycetes</taxon>
        <taxon>Dothideomycetidae</taxon>
        <taxon>Mycosphaerellales</taxon>
        <taxon>Mycosphaerellaceae</taxon>
        <taxon>Fulvia</taxon>
    </lineage>
</organism>
<keyword evidence="4" id="KW-1185">Reference proteome</keyword>
<protein>
    <recommendedName>
        <fullName evidence="2">Xylanolytic transcriptional activator regulatory domain-containing protein</fullName>
    </recommendedName>
</protein>
<evidence type="ECO:0000256" key="1">
    <source>
        <dbReference type="ARBA" id="ARBA00023242"/>
    </source>
</evidence>
<keyword evidence="1" id="KW-0539">Nucleus</keyword>
<dbReference type="RefSeq" id="XP_047763603.1">
    <property type="nucleotide sequence ID" value="XM_047906581.1"/>
</dbReference>
<dbReference type="AlphaFoldDB" id="A0A9Q8PB58"/>
<dbReference type="Proteomes" id="UP000756132">
    <property type="component" value="Chromosome 6"/>
</dbReference>
<proteinExistence type="predicted"/>
<evidence type="ECO:0000313" key="4">
    <source>
        <dbReference type="Proteomes" id="UP000756132"/>
    </source>
</evidence>
<gene>
    <name evidence="3" type="ORF">CLAFUR5_07433</name>
</gene>
<evidence type="ECO:0000259" key="2">
    <source>
        <dbReference type="Pfam" id="PF04082"/>
    </source>
</evidence>
<feature type="domain" description="Xylanolytic transcriptional activator regulatory" evidence="2">
    <location>
        <begin position="47"/>
        <end position="133"/>
    </location>
</feature>
<reference evidence="3" key="2">
    <citation type="journal article" date="2022" name="Microb. Genom.">
        <title>A chromosome-scale genome assembly of the tomato pathogen Cladosporium fulvum reveals a compartmentalized genome architecture and the presence of a dispensable chromosome.</title>
        <authorList>
            <person name="Zaccaron A.Z."/>
            <person name="Chen L.H."/>
            <person name="Samaras A."/>
            <person name="Stergiopoulos I."/>
        </authorList>
    </citation>
    <scope>NUCLEOTIDE SEQUENCE</scope>
    <source>
        <strain evidence="3">Race5_Kim</strain>
    </source>
</reference>
<dbReference type="EMBL" id="CP090168">
    <property type="protein sequence ID" value="UJO19237.1"/>
    <property type="molecule type" value="Genomic_DNA"/>
</dbReference>
<evidence type="ECO:0000313" key="3">
    <source>
        <dbReference type="EMBL" id="UJO19237.1"/>
    </source>
</evidence>
<dbReference type="GeneID" id="71987311"/>
<sequence length="232" mass="26508">MPMLADCIVYLTIVDSRDVKIGWQTKRAHALLTLQELFEPVQVDKALHSYFRSWHRICRITHRPSFSVSSMPHLALVAMIMLGTMYAPCEENRKKATTVLDYAEDYIFAHEPSPPHPSQDDANRVDTVKSCFLEASFLMIVTQYWTGDSESKRRVSTLRFDRTAEISREQNLLQAVHTADDRASQQLWLVKESWIRLRHATIGGDLEHIAVPVDRPAKTFILLGCEHGCNAT</sequence>
<dbReference type="InterPro" id="IPR007219">
    <property type="entry name" value="XnlR_reg_dom"/>
</dbReference>
<dbReference type="GO" id="GO:0003677">
    <property type="term" value="F:DNA binding"/>
    <property type="evidence" value="ECO:0007669"/>
    <property type="project" value="InterPro"/>
</dbReference>